<evidence type="ECO:0000313" key="3">
    <source>
        <dbReference type="Proteomes" id="UP001626550"/>
    </source>
</evidence>
<gene>
    <name evidence="2" type="ORF">Ciccas_012545</name>
</gene>
<dbReference type="EMBL" id="JBJKFK010004536">
    <property type="protein sequence ID" value="KAL3308916.1"/>
    <property type="molecule type" value="Genomic_DNA"/>
</dbReference>
<organism evidence="2 3">
    <name type="scientific">Cichlidogyrus casuarinus</name>
    <dbReference type="NCBI Taxonomy" id="1844966"/>
    <lineage>
        <taxon>Eukaryota</taxon>
        <taxon>Metazoa</taxon>
        <taxon>Spiralia</taxon>
        <taxon>Lophotrochozoa</taxon>
        <taxon>Platyhelminthes</taxon>
        <taxon>Monogenea</taxon>
        <taxon>Monopisthocotylea</taxon>
        <taxon>Dactylogyridea</taxon>
        <taxon>Ancyrocephalidae</taxon>
        <taxon>Cichlidogyrus</taxon>
    </lineage>
</organism>
<dbReference type="Proteomes" id="UP001626550">
    <property type="component" value="Unassembled WGS sequence"/>
</dbReference>
<dbReference type="AlphaFoldDB" id="A0ABD2PT37"/>
<keyword evidence="3" id="KW-1185">Reference proteome</keyword>
<keyword evidence="1" id="KW-0732">Signal</keyword>
<protein>
    <submittedName>
        <fullName evidence="2">Uncharacterized protein</fullName>
    </submittedName>
</protein>
<reference evidence="2 3" key="1">
    <citation type="submission" date="2024-11" db="EMBL/GenBank/DDBJ databases">
        <title>Adaptive evolution of stress response genes in parasites aligns with host niche diversity.</title>
        <authorList>
            <person name="Hahn C."/>
            <person name="Resl P."/>
        </authorList>
    </citation>
    <scope>NUCLEOTIDE SEQUENCE [LARGE SCALE GENOMIC DNA]</scope>
    <source>
        <strain evidence="2">EGGRZ-B1_66</strain>
        <tissue evidence="2">Body</tissue>
    </source>
</reference>
<feature type="chain" id="PRO_5044762841" evidence="1">
    <location>
        <begin position="30"/>
        <end position="203"/>
    </location>
</feature>
<evidence type="ECO:0000256" key="1">
    <source>
        <dbReference type="SAM" id="SignalP"/>
    </source>
</evidence>
<sequence>MPRAGVKSVKMRMLLWFLLLAQLSYYGFAIQIDKIATGNTALLQIPKWQFPSLQYVYETYGDPELCFNKCCNEDRLLLIADRQFCYQVPPAIEESVKKYVEEENSAGIRLELFSVTTGKLNKCPNVSLCFLVVSRITNKITEIKTSKLTHGRRVSDPQADTTTRRVTKIFSIHSQFLCYKCILYCQTCHQTNQQQAVEGRCYS</sequence>
<name>A0ABD2PT37_9PLAT</name>
<feature type="signal peptide" evidence="1">
    <location>
        <begin position="1"/>
        <end position="29"/>
    </location>
</feature>
<proteinExistence type="predicted"/>
<comment type="caution">
    <text evidence="2">The sequence shown here is derived from an EMBL/GenBank/DDBJ whole genome shotgun (WGS) entry which is preliminary data.</text>
</comment>
<accession>A0ABD2PT37</accession>
<evidence type="ECO:0000313" key="2">
    <source>
        <dbReference type="EMBL" id="KAL3308916.1"/>
    </source>
</evidence>